<evidence type="ECO:0000313" key="2">
    <source>
        <dbReference type="Proteomes" id="UP000023152"/>
    </source>
</evidence>
<accession>X6LCD3</accession>
<reference evidence="1 2" key="1">
    <citation type="journal article" date="2013" name="Curr. Biol.">
        <title>The Genome of the Foraminiferan Reticulomyxa filosa.</title>
        <authorList>
            <person name="Glockner G."/>
            <person name="Hulsmann N."/>
            <person name="Schleicher M."/>
            <person name="Noegel A.A."/>
            <person name="Eichinger L."/>
            <person name="Gallinger C."/>
            <person name="Pawlowski J."/>
            <person name="Sierra R."/>
            <person name="Euteneuer U."/>
            <person name="Pillet L."/>
            <person name="Moustafa A."/>
            <person name="Platzer M."/>
            <person name="Groth M."/>
            <person name="Szafranski K."/>
            <person name="Schliwa M."/>
        </authorList>
    </citation>
    <scope>NUCLEOTIDE SEQUENCE [LARGE SCALE GENOMIC DNA]</scope>
</reference>
<evidence type="ECO:0000313" key="1">
    <source>
        <dbReference type="EMBL" id="ETN98364.1"/>
    </source>
</evidence>
<dbReference type="AlphaFoldDB" id="X6LCD3"/>
<dbReference type="EMBL" id="ASPP01046903">
    <property type="protein sequence ID" value="ETN98364.1"/>
    <property type="molecule type" value="Genomic_DNA"/>
</dbReference>
<keyword evidence="2" id="KW-1185">Reference proteome</keyword>
<proteinExistence type="predicted"/>
<name>X6LCD3_RETFI</name>
<comment type="caution">
    <text evidence="1">The sequence shown here is derived from an EMBL/GenBank/DDBJ whole genome shotgun (WGS) entry which is preliminary data.</text>
</comment>
<sequence>MFIKDIGSIIRYKVQRNDRTRTLEKTEALSTVKIVTLVSLYCVFTKHGHCQFFTTNIYEMQVFLMCVELLSLQCKTKQKCHTPRLKTMKQEISLKMNNSNVSLHDIYKHLPHYPIIQAHWEIISLSMVSYKRTIDIQRKDLSKSIPIQDRVILSNNKPKFNPLLCKCDLHKLKITQDTVNIQLIKNNELQRLFHEVIKNGYLRDLASKKLLRSTSEGDEDGELILNDLILTILNELKILYHDDIHKHMGYPLQLHQICAILLYCGRSCNIEFSYDQIQFKHHKWPYLDWYLYESIRILHKHERREESEMKLYCGLKGVRFENTKKEIKKGFLHNSTDDKTHKEEYAWNAKVESENEYTQMILLTWVLYDQYIQQTMQISAIWNHSVDTNLIYVALHYFSKGNINETFKLLLEFRQWKLQHKNKQKYKESINKFLKKALL</sequence>
<gene>
    <name evidence="1" type="ORF">RFI_39146</name>
</gene>
<dbReference type="Proteomes" id="UP000023152">
    <property type="component" value="Unassembled WGS sequence"/>
</dbReference>
<protein>
    <submittedName>
        <fullName evidence="1">Uncharacterized protein</fullName>
    </submittedName>
</protein>
<organism evidence="1 2">
    <name type="scientific">Reticulomyxa filosa</name>
    <dbReference type="NCBI Taxonomy" id="46433"/>
    <lineage>
        <taxon>Eukaryota</taxon>
        <taxon>Sar</taxon>
        <taxon>Rhizaria</taxon>
        <taxon>Retaria</taxon>
        <taxon>Foraminifera</taxon>
        <taxon>Monothalamids</taxon>
        <taxon>Reticulomyxidae</taxon>
        <taxon>Reticulomyxa</taxon>
    </lineage>
</organism>